<feature type="compositionally biased region" description="Polar residues" evidence="1">
    <location>
        <begin position="201"/>
        <end position="214"/>
    </location>
</feature>
<sequence>MHRLIIRMALAGFGILISLQNLWGAVYDLLKPVAYQWMKSTGSDVIGIIVLLPLLCFCLYKIATYILLLREGPRTTHGMIWEYKKTETTDSDGDTVTSVTHTMRLDDGEILHGIDQIPQSAFRDGMMWDKFITPGTYVIMTWYEKPFVCVALRPDPEHPVPATADERHRIANPDWNPELDRKLDETMDRAFASAGTDANPDGTSRMSYAGSTEDTSNAGGAGGTSSGNGNGSSASSKPPIKEQNPAPFKRFSRTLMAIMLIIIVTMLTWAGSLSSFGIQGVYKNMSMGLICSCCVVWILVHMIGKRILLRRVGRQVTFWDRTVGERVHLPQKEIDGELHSNLVSHTIGAIIVAALTALTLIGPIQTAMAGPQTVSVTYQGVERREETDDDSTTIYADFHFQTDNGKTLTITTDWDQRPTIERQSGQEGRHLLLTYWGNDQNPFDRNLVFDNAKADPKYE</sequence>
<feature type="region of interest" description="Disordered" evidence="1">
    <location>
        <begin position="193"/>
        <end position="246"/>
    </location>
</feature>
<evidence type="ECO:0000256" key="2">
    <source>
        <dbReference type="SAM" id="Phobius"/>
    </source>
</evidence>
<comment type="caution">
    <text evidence="3">The sequence shown here is derived from an EMBL/GenBank/DDBJ whole genome shotgun (WGS) entry which is preliminary data.</text>
</comment>
<evidence type="ECO:0000313" key="3">
    <source>
        <dbReference type="EMBL" id="OXN00810.1"/>
    </source>
</evidence>
<organism evidence="3 4">
    <name type="scientific">Bifidobacterium vansinderenii</name>
    <dbReference type="NCBI Taxonomy" id="1984871"/>
    <lineage>
        <taxon>Bacteria</taxon>
        <taxon>Bacillati</taxon>
        <taxon>Actinomycetota</taxon>
        <taxon>Actinomycetes</taxon>
        <taxon>Bifidobacteriales</taxon>
        <taxon>Bifidobacteriaceae</taxon>
        <taxon>Bifidobacterium</taxon>
    </lineage>
</organism>
<proteinExistence type="predicted"/>
<dbReference type="Proteomes" id="UP000215433">
    <property type="component" value="Unassembled WGS sequence"/>
</dbReference>
<feature type="transmembrane region" description="Helical" evidence="2">
    <location>
        <begin position="255"/>
        <end position="278"/>
    </location>
</feature>
<feature type="region of interest" description="Disordered" evidence="1">
    <location>
        <begin position="160"/>
        <end position="181"/>
    </location>
</feature>
<protein>
    <submittedName>
        <fullName evidence="3">Uncharacterized protein</fullName>
    </submittedName>
</protein>
<feature type="compositionally biased region" description="Basic and acidic residues" evidence="1">
    <location>
        <begin position="160"/>
        <end position="171"/>
    </location>
</feature>
<dbReference type="OrthoDB" id="3230550at2"/>
<feature type="transmembrane region" description="Helical" evidence="2">
    <location>
        <begin position="284"/>
        <end position="304"/>
    </location>
</feature>
<gene>
    <name evidence="3" type="ORF">Tam10B_0766</name>
</gene>
<keyword evidence="2" id="KW-0472">Membrane</keyword>
<feature type="compositionally biased region" description="Gly residues" evidence="1">
    <location>
        <begin position="219"/>
        <end position="230"/>
    </location>
</feature>
<name>A0A229VZG9_9BIFI</name>
<keyword evidence="2" id="KW-1133">Transmembrane helix</keyword>
<dbReference type="EMBL" id="NEWD01000007">
    <property type="protein sequence ID" value="OXN00810.1"/>
    <property type="molecule type" value="Genomic_DNA"/>
</dbReference>
<feature type="transmembrane region" description="Helical" evidence="2">
    <location>
        <begin position="342"/>
        <end position="364"/>
    </location>
</feature>
<evidence type="ECO:0000313" key="4">
    <source>
        <dbReference type="Proteomes" id="UP000215433"/>
    </source>
</evidence>
<keyword evidence="2" id="KW-0812">Transmembrane</keyword>
<keyword evidence="4" id="KW-1185">Reference proteome</keyword>
<dbReference type="AlphaFoldDB" id="A0A229VZG9"/>
<accession>A0A229VZG9</accession>
<evidence type="ECO:0000256" key="1">
    <source>
        <dbReference type="SAM" id="MobiDB-lite"/>
    </source>
</evidence>
<feature type="transmembrane region" description="Helical" evidence="2">
    <location>
        <begin position="48"/>
        <end position="69"/>
    </location>
</feature>
<dbReference type="RefSeq" id="WP_143248529.1">
    <property type="nucleotide sequence ID" value="NZ_NEWD01000007.1"/>
</dbReference>
<reference evidence="3 4" key="1">
    <citation type="submission" date="2017-05" db="EMBL/GenBank/DDBJ databases">
        <title>Bifidobacterium vansinderenii sp. nov.</title>
        <authorList>
            <person name="Lugli G.A."/>
            <person name="Duranti S."/>
            <person name="Mangifesta M."/>
        </authorList>
    </citation>
    <scope>NUCLEOTIDE SEQUENCE [LARGE SCALE GENOMIC DNA]</scope>
    <source>
        <strain evidence="3 4">Tam10B</strain>
    </source>
</reference>